<feature type="transmembrane region" description="Helical" evidence="2">
    <location>
        <begin position="21"/>
        <end position="48"/>
    </location>
</feature>
<feature type="compositionally biased region" description="Polar residues" evidence="1">
    <location>
        <begin position="552"/>
        <end position="570"/>
    </location>
</feature>
<organism evidence="3 4">
    <name type="scientific">Dreissena polymorpha</name>
    <name type="common">Zebra mussel</name>
    <name type="synonym">Mytilus polymorpha</name>
    <dbReference type="NCBI Taxonomy" id="45954"/>
    <lineage>
        <taxon>Eukaryota</taxon>
        <taxon>Metazoa</taxon>
        <taxon>Spiralia</taxon>
        <taxon>Lophotrochozoa</taxon>
        <taxon>Mollusca</taxon>
        <taxon>Bivalvia</taxon>
        <taxon>Autobranchia</taxon>
        <taxon>Heteroconchia</taxon>
        <taxon>Euheterodonta</taxon>
        <taxon>Imparidentia</taxon>
        <taxon>Neoheterodontei</taxon>
        <taxon>Myida</taxon>
        <taxon>Dreissenoidea</taxon>
        <taxon>Dreissenidae</taxon>
        <taxon>Dreissena</taxon>
    </lineage>
</organism>
<dbReference type="Proteomes" id="UP000828390">
    <property type="component" value="Unassembled WGS sequence"/>
</dbReference>
<feature type="compositionally biased region" description="Basic and acidic residues" evidence="1">
    <location>
        <begin position="158"/>
        <end position="169"/>
    </location>
</feature>
<keyword evidence="2" id="KW-1133">Transmembrane helix</keyword>
<evidence type="ECO:0000256" key="1">
    <source>
        <dbReference type="SAM" id="MobiDB-lite"/>
    </source>
</evidence>
<feature type="compositionally biased region" description="Acidic residues" evidence="1">
    <location>
        <begin position="824"/>
        <end position="833"/>
    </location>
</feature>
<dbReference type="InterPro" id="IPR037658">
    <property type="entry name" value="CBARP"/>
</dbReference>
<dbReference type="PANTHER" id="PTHR28597">
    <property type="entry name" value="VOLTAGE-DEPENDENT CALCIUM CHANNEL BETA SUBUNIT-ASSOCIATED REGULATORY PROTEIN"/>
    <property type="match status" value="1"/>
</dbReference>
<dbReference type="AlphaFoldDB" id="A0A9D4HUC0"/>
<dbReference type="GO" id="GO:0030141">
    <property type="term" value="C:secretory granule"/>
    <property type="evidence" value="ECO:0007669"/>
    <property type="project" value="TreeGrafter"/>
</dbReference>
<comment type="caution">
    <text evidence="3">The sequence shown here is derived from an EMBL/GenBank/DDBJ whole genome shotgun (WGS) entry which is preliminary data.</text>
</comment>
<sequence length="889" mass="100405">MTASSTSKYPERFGYDSSSHAVSPVITLVILVAGVAGGLIIVISFILFCKYCVKRKNSLTRSQGTDCERFSDRRFKPFQRYETVNSDMFSEPSTGSMDGIPVSPRRLFETKSHEKIPDIDEGNESVTLKSDYEKAYCETTIDPEARDPTLQDSDSDSSSEKPEAREPSGRRVSFQLDSQPPCPTGYLRKGRRYTDGDFHYLKKARIHKNVPRQYSLGTPLQKEQSREVTHSPLASTAHYHSPQHSKRAPDSFPAIYTHTHLGESPSALVEDSDDPTARLVDVEVHDQTLLSDLNTVCFVNETGAYGYSYGHSSRRSSRVKDIQPTSYSMDGVSPIDARPYRDKRRVKSYDDVLYYDYDALKITEFSRGPFFNSEFDPIMEVDNLGSSKVRYNDRGSLEVLNDDKLDIYEDLEFENNIIPDESDADTETTINGTHKFREIWNLRATFEEEEECSDTLRMEDMASPEESSPERPPAGASCFPTYHHKNGVGASRDGNHGNRGIQRAKQNGEGNCKNDCVDLQHIDPENSNLLHPNYENRRDDFRMVVNRRYQKRGSTSAENSFDSVETGDTTESSRHEVTTSFESTTDNTDSTNDSQTSRLRQMKADSGYKSMEAQPSSNGVKKTPGDDSEIEVLATDIIDTKNKCEVLEAVGGNDSVTVPRRGSLLEKRRGRTASKRRREYSKDRQVVRLNESIYEPETDSTRSDQPSGDSIEEPVTPNTKLSVFTRFFKSHKSRTKSLVRDFSIDEQSNNIFQEFIRYDPKYDARRCSNGGIESRRQRLQRKCTDPGPGIFFEDRKWLCPEMRSTSLGSDSSASSARKISSQDSIEEEVNEEEDIDAVVLSHKNKILEDQEVTSRADVTSICCVTTTNVSLHEIPIIKLPEGESVDVEV</sequence>
<feature type="region of interest" description="Disordered" evidence="1">
    <location>
        <begin position="805"/>
        <end position="833"/>
    </location>
</feature>
<feature type="compositionally biased region" description="Low complexity" evidence="1">
    <location>
        <begin position="805"/>
        <end position="823"/>
    </location>
</feature>
<evidence type="ECO:0000256" key="2">
    <source>
        <dbReference type="SAM" id="Phobius"/>
    </source>
</evidence>
<dbReference type="OrthoDB" id="6247020at2759"/>
<feature type="region of interest" description="Disordered" evidence="1">
    <location>
        <begin position="139"/>
        <end position="190"/>
    </location>
</feature>
<dbReference type="EMBL" id="JAIWYP010000011">
    <property type="protein sequence ID" value="KAH3733327.1"/>
    <property type="molecule type" value="Genomic_DNA"/>
</dbReference>
<dbReference type="GO" id="GO:0044325">
    <property type="term" value="F:transmembrane transporter binding"/>
    <property type="evidence" value="ECO:0007669"/>
    <property type="project" value="InterPro"/>
</dbReference>
<name>A0A9D4HUC0_DREPO</name>
<dbReference type="PANTHER" id="PTHR28597:SF1">
    <property type="entry name" value="VOLTAGE-DEPENDENT CALCIUM CHANNEL BETA SUBUNIT-ASSOCIATED REGULATORY PROTEIN"/>
    <property type="match status" value="1"/>
</dbReference>
<feature type="region of interest" description="Disordered" evidence="1">
    <location>
        <begin position="654"/>
        <end position="716"/>
    </location>
</feature>
<dbReference type="GO" id="GO:0045955">
    <property type="term" value="P:negative regulation of calcium ion-dependent exocytosis"/>
    <property type="evidence" value="ECO:0007669"/>
    <property type="project" value="TreeGrafter"/>
</dbReference>
<feature type="region of interest" description="Disordered" evidence="1">
    <location>
        <begin position="212"/>
        <end position="231"/>
    </location>
</feature>
<keyword evidence="2" id="KW-0472">Membrane</keyword>
<evidence type="ECO:0000313" key="4">
    <source>
        <dbReference type="Proteomes" id="UP000828390"/>
    </source>
</evidence>
<feature type="compositionally biased region" description="Low complexity" evidence="1">
    <location>
        <begin position="578"/>
        <end position="597"/>
    </location>
</feature>
<gene>
    <name evidence="3" type="ORF">DPMN_039753</name>
</gene>
<keyword evidence="4" id="KW-1185">Reference proteome</keyword>
<protein>
    <submittedName>
        <fullName evidence="3">Uncharacterized protein</fullName>
    </submittedName>
</protein>
<feature type="compositionally biased region" description="Basic residues" evidence="1">
    <location>
        <begin position="668"/>
        <end position="679"/>
    </location>
</feature>
<dbReference type="GO" id="GO:0005886">
    <property type="term" value="C:plasma membrane"/>
    <property type="evidence" value="ECO:0007669"/>
    <property type="project" value="TreeGrafter"/>
</dbReference>
<proteinExistence type="predicted"/>
<accession>A0A9D4HUC0</accession>
<evidence type="ECO:0000313" key="3">
    <source>
        <dbReference type="EMBL" id="KAH3733327.1"/>
    </source>
</evidence>
<reference evidence="3" key="2">
    <citation type="submission" date="2020-11" db="EMBL/GenBank/DDBJ databases">
        <authorList>
            <person name="McCartney M.A."/>
            <person name="Auch B."/>
            <person name="Kono T."/>
            <person name="Mallez S."/>
            <person name="Becker A."/>
            <person name="Gohl D.M."/>
            <person name="Silverstein K.A.T."/>
            <person name="Koren S."/>
            <person name="Bechman K.B."/>
            <person name="Herman A."/>
            <person name="Abrahante J.E."/>
            <person name="Garbe J."/>
        </authorList>
    </citation>
    <scope>NUCLEOTIDE SEQUENCE</scope>
    <source>
        <strain evidence="3">Duluth1</strain>
        <tissue evidence="3">Whole animal</tissue>
    </source>
</reference>
<feature type="region of interest" description="Disordered" evidence="1">
    <location>
        <begin position="550"/>
        <end position="628"/>
    </location>
</feature>
<keyword evidence="2" id="KW-0812">Transmembrane</keyword>
<reference evidence="3" key="1">
    <citation type="journal article" date="2019" name="bioRxiv">
        <title>The Genome of the Zebra Mussel, Dreissena polymorpha: A Resource for Invasive Species Research.</title>
        <authorList>
            <person name="McCartney M.A."/>
            <person name="Auch B."/>
            <person name="Kono T."/>
            <person name="Mallez S."/>
            <person name="Zhang Y."/>
            <person name="Obille A."/>
            <person name="Becker A."/>
            <person name="Abrahante J.E."/>
            <person name="Garbe J."/>
            <person name="Badalamenti J.P."/>
            <person name="Herman A."/>
            <person name="Mangelson H."/>
            <person name="Liachko I."/>
            <person name="Sullivan S."/>
            <person name="Sone E.D."/>
            <person name="Koren S."/>
            <person name="Silverstein K.A.T."/>
            <person name="Beckman K.B."/>
            <person name="Gohl D.M."/>
        </authorList>
    </citation>
    <scope>NUCLEOTIDE SEQUENCE</scope>
    <source>
        <strain evidence="3">Duluth1</strain>
        <tissue evidence="3">Whole animal</tissue>
    </source>
</reference>